<reference evidence="3" key="1">
    <citation type="journal article" date="2006" name="Science">
        <title>Ancient noncoding elements conserved in the human genome.</title>
        <authorList>
            <person name="Venkatesh B."/>
            <person name="Kirkness E.F."/>
            <person name="Loh Y.H."/>
            <person name="Halpern A.L."/>
            <person name="Lee A.P."/>
            <person name="Johnson J."/>
            <person name="Dandona N."/>
            <person name="Viswanathan L.D."/>
            <person name="Tay A."/>
            <person name="Venter J.C."/>
            <person name="Strausberg R.L."/>
            <person name="Brenner S."/>
        </authorList>
    </citation>
    <scope>NUCLEOTIDE SEQUENCE [LARGE SCALE GENOMIC DNA]</scope>
</reference>
<evidence type="ECO:0000313" key="2">
    <source>
        <dbReference type="Ensembl" id="ENSCMIP00000008758.1"/>
    </source>
</evidence>
<dbReference type="InterPro" id="IPR036734">
    <property type="entry name" value="Neur_chan_lig-bd_sf"/>
</dbReference>
<dbReference type="GO" id="GO:0016020">
    <property type="term" value="C:membrane"/>
    <property type="evidence" value="ECO:0007669"/>
    <property type="project" value="InterPro"/>
</dbReference>
<organism evidence="2 3">
    <name type="scientific">Callorhinchus milii</name>
    <name type="common">Ghost shark</name>
    <dbReference type="NCBI Taxonomy" id="7868"/>
    <lineage>
        <taxon>Eukaryota</taxon>
        <taxon>Metazoa</taxon>
        <taxon>Chordata</taxon>
        <taxon>Craniata</taxon>
        <taxon>Vertebrata</taxon>
        <taxon>Chondrichthyes</taxon>
        <taxon>Holocephali</taxon>
        <taxon>Chimaeriformes</taxon>
        <taxon>Callorhinchidae</taxon>
        <taxon>Callorhinchus</taxon>
    </lineage>
</organism>
<feature type="domain" description="Neurotransmitter-gated ion-channel ligand-binding" evidence="1">
    <location>
        <begin position="28"/>
        <end position="74"/>
    </location>
</feature>
<evidence type="ECO:0000313" key="3">
    <source>
        <dbReference type="Proteomes" id="UP000314986"/>
    </source>
</evidence>
<keyword evidence="3" id="KW-1185">Reference proteome</keyword>
<accession>A0A4W3GWS1</accession>
<name>A0A4W3GWS1_CALMI</name>
<proteinExistence type="predicted"/>
<dbReference type="Pfam" id="PF02931">
    <property type="entry name" value="Neur_chan_LBD"/>
    <property type="match status" value="1"/>
</dbReference>
<reference evidence="2" key="4">
    <citation type="submission" date="2025-08" db="UniProtKB">
        <authorList>
            <consortium name="Ensembl"/>
        </authorList>
    </citation>
    <scope>IDENTIFICATION</scope>
</reference>
<dbReference type="InterPro" id="IPR006202">
    <property type="entry name" value="Neur_chan_lig-bd"/>
</dbReference>
<evidence type="ECO:0000259" key="1">
    <source>
        <dbReference type="Pfam" id="PF02931"/>
    </source>
</evidence>
<dbReference type="Proteomes" id="UP000314986">
    <property type="component" value="Unassembled WGS sequence"/>
</dbReference>
<reference evidence="3" key="3">
    <citation type="journal article" date="2014" name="Nature">
        <title>Elephant shark genome provides unique insights into gnathostome evolution.</title>
        <authorList>
            <consortium name="International Elephant Shark Genome Sequencing Consortium"/>
            <person name="Venkatesh B."/>
            <person name="Lee A.P."/>
            <person name="Ravi V."/>
            <person name="Maurya A.K."/>
            <person name="Lian M.M."/>
            <person name="Swann J.B."/>
            <person name="Ohta Y."/>
            <person name="Flajnik M.F."/>
            <person name="Sutoh Y."/>
            <person name="Kasahara M."/>
            <person name="Hoon S."/>
            <person name="Gangu V."/>
            <person name="Roy S.W."/>
            <person name="Irimia M."/>
            <person name="Korzh V."/>
            <person name="Kondrychyn I."/>
            <person name="Lim Z.W."/>
            <person name="Tay B.H."/>
            <person name="Tohari S."/>
            <person name="Kong K.W."/>
            <person name="Ho S."/>
            <person name="Lorente-Galdos B."/>
            <person name="Quilez J."/>
            <person name="Marques-Bonet T."/>
            <person name="Raney B.J."/>
            <person name="Ingham P.W."/>
            <person name="Tay A."/>
            <person name="Hillier L.W."/>
            <person name="Minx P."/>
            <person name="Boehm T."/>
            <person name="Wilson R.K."/>
            <person name="Brenner S."/>
            <person name="Warren W.C."/>
        </authorList>
    </citation>
    <scope>NUCLEOTIDE SEQUENCE [LARGE SCALE GENOMIC DNA]</scope>
</reference>
<dbReference type="InParanoid" id="A0A4W3GWS1"/>
<dbReference type="AlphaFoldDB" id="A0A4W3GWS1"/>
<reference evidence="2" key="5">
    <citation type="submission" date="2025-09" db="UniProtKB">
        <authorList>
            <consortium name="Ensembl"/>
        </authorList>
    </citation>
    <scope>IDENTIFICATION</scope>
</reference>
<sequence>MVEPARRAEWSTPVPMSLWSCEMPMSTEERLVNHLLNPVHYNKLIRPATNSSQLVSVQLMVSLAQLISVVSQNTQH</sequence>
<dbReference type="GO" id="GO:0005230">
    <property type="term" value="F:extracellular ligand-gated monoatomic ion channel activity"/>
    <property type="evidence" value="ECO:0007669"/>
    <property type="project" value="InterPro"/>
</dbReference>
<protein>
    <recommendedName>
        <fullName evidence="1">Neurotransmitter-gated ion-channel ligand-binding domain-containing protein</fullName>
    </recommendedName>
</protein>
<dbReference type="GeneTree" id="ENSGT00970000197309"/>
<dbReference type="Gene3D" id="2.70.170.10">
    <property type="entry name" value="Neurotransmitter-gated ion-channel ligand-binding domain"/>
    <property type="match status" value="1"/>
</dbReference>
<dbReference type="Ensembl" id="ENSCMIT00000009003.1">
    <property type="protein sequence ID" value="ENSCMIP00000008758.1"/>
    <property type="gene ID" value="ENSCMIG00000004692.1"/>
</dbReference>
<reference evidence="3" key="2">
    <citation type="journal article" date="2007" name="PLoS Biol.">
        <title>Survey sequencing and comparative analysis of the elephant shark (Callorhinchus milii) genome.</title>
        <authorList>
            <person name="Venkatesh B."/>
            <person name="Kirkness E.F."/>
            <person name="Loh Y.H."/>
            <person name="Halpern A.L."/>
            <person name="Lee A.P."/>
            <person name="Johnson J."/>
            <person name="Dandona N."/>
            <person name="Viswanathan L.D."/>
            <person name="Tay A."/>
            <person name="Venter J.C."/>
            <person name="Strausberg R.L."/>
            <person name="Brenner S."/>
        </authorList>
    </citation>
    <scope>NUCLEOTIDE SEQUENCE [LARGE SCALE GENOMIC DNA]</scope>
</reference>
<dbReference type="SUPFAM" id="SSF63712">
    <property type="entry name" value="Nicotinic receptor ligand binding domain-like"/>
    <property type="match status" value="1"/>
</dbReference>